<dbReference type="STRING" id="383372.Rcas_3516"/>
<dbReference type="InterPro" id="IPR001030">
    <property type="entry name" value="Acoase/IPM_deHydtase_lsu_aba"/>
</dbReference>
<dbReference type="RefSeq" id="WP_012121989.1">
    <property type="nucleotide sequence ID" value="NC_009767.1"/>
</dbReference>
<dbReference type="GO" id="GO:0009098">
    <property type="term" value="P:L-leucine biosynthetic process"/>
    <property type="evidence" value="ECO:0007669"/>
    <property type="project" value="UniProtKB-UniRule"/>
</dbReference>
<keyword evidence="2 6" id="KW-0479">Metal-binding</keyword>
<dbReference type="InterPro" id="IPR006251">
    <property type="entry name" value="Homoacnase/IPMdehydase_lsu"/>
</dbReference>
<comment type="function">
    <text evidence="6">Catalyzes the isomerization between 2-isopropylmalate and 3-isopropylmalate, via the formation of 2-isopropylmaleate.</text>
</comment>
<dbReference type="PRINTS" id="PR00415">
    <property type="entry name" value="ACONITASE"/>
</dbReference>
<feature type="domain" description="Aconitase/3-isopropylmalate dehydratase large subunit alpha/beta/alpha" evidence="7">
    <location>
        <begin position="7"/>
        <end position="226"/>
    </location>
</feature>
<keyword evidence="9" id="KW-1185">Reference proteome</keyword>
<dbReference type="GO" id="GO:0046872">
    <property type="term" value="F:metal ion binding"/>
    <property type="evidence" value="ECO:0007669"/>
    <property type="project" value="UniProtKB-KW"/>
</dbReference>
<sequence length="410" mass="43166">MGQTIAEKVVSHHAGRQVMANEIAIVAIDGAMATDATAPLAIKAFREMGGVRLWDPSRVVLVIDHAAPAPNEQVSNLHALMRAFGREMGCVLYDVGEGICHQLMVEYDHVRPGQIILGADSHTPTYGALGAFAMGVGSTDLAAAWLTGKTWLKTPASIKIVLDGTLRTGVSAKDLVLFLVRQIGADGARYQAVEFTGSAIRSLSLASRMTLANMTAEMGALTAFVDLQGLDLPYRFDPIHPDPDAVYSVVYSFNVDHLLPQVAIPHAPSNVVPIDEVAGTPIQMAFIGSCTNSRLEDLRAAAAVLQGRKLAPGVRLIIAPASRQVFMMALQDGTIATLTESGATFITAGCGPCVGTHQGIPGNGENVITSTNRNFRGRMGNPHASIYLASPAVVAASALRGVITDPADVL</sequence>
<feature type="binding site" evidence="6">
    <location>
        <position position="353"/>
    </location>
    <ligand>
        <name>[4Fe-4S] cluster</name>
        <dbReference type="ChEBI" id="CHEBI:49883"/>
    </ligand>
</feature>
<reference evidence="8 9" key="1">
    <citation type="submission" date="2007-08" db="EMBL/GenBank/DDBJ databases">
        <title>Complete sequence of Roseiflexus castenholzii DSM 13941.</title>
        <authorList>
            <consortium name="US DOE Joint Genome Institute"/>
            <person name="Copeland A."/>
            <person name="Lucas S."/>
            <person name="Lapidus A."/>
            <person name="Barry K."/>
            <person name="Glavina del Rio T."/>
            <person name="Dalin E."/>
            <person name="Tice H."/>
            <person name="Pitluck S."/>
            <person name="Thompson L.S."/>
            <person name="Brettin T."/>
            <person name="Bruce D."/>
            <person name="Detter J.C."/>
            <person name="Han C."/>
            <person name="Tapia R."/>
            <person name="Schmutz J."/>
            <person name="Larimer F."/>
            <person name="Land M."/>
            <person name="Hauser L."/>
            <person name="Kyrpides N."/>
            <person name="Mikhailova N."/>
            <person name="Bryant D.A."/>
            <person name="Hanada S."/>
            <person name="Tsukatani Y."/>
            <person name="Richardson P."/>
        </authorList>
    </citation>
    <scope>NUCLEOTIDE SEQUENCE [LARGE SCALE GENOMIC DNA]</scope>
    <source>
        <strain evidence="9">DSM 13941 / HLO8</strain>
    </source>
</reference>
<dbReference type="KEGG" id="rca:Rcas_3516"/>
<dbReference type="InterPro" id="IPR036008">
    <property type="entry name" value="Aconitase_4Fe-4S_dom"/>
</dbReference>
<proteinExistence type="inferred from homology"/>
<feature type="domain" description="Aconitase/3-isopropylmalate dehydratase large subunit alpha/beta/alpha" evidence="7">
    <location>
        <begin position="240"/>
        <end position="401"/>
    </location>
</feature>
<dbReference type="NCBIfam" id="TIGR01343">
    <property type="entry name" value="hacA_fam"/>
    <property type="match status" value="1"/>
</dbReference>
<protein>
    <recommendedName>
        <fullName evidence="6">3-isopropylmalate dehydratase large subunit</fullName>
        <ecNumber evidence="6">4.2.1.33</ecNumber>
    </recommendedName>
    <alternativeName>
        <fullName evidence="6">Alpha-IPM isomerase</fullName>
        <shortName evidence="6">IPMI</shortName>
    </alternativeName>
    <alternativeName>
        <fullName evidence="6">Isopropylmalate isomerase</fullName>
    </alternativeName>
</protein>
<dbReference type="AlphaFoldDB" id="A7NPS0"/>
<organism evidence="8 9">
    <name type="scientific">Roseiflexus castenholzii (strain DSM 13941 / HLO8)</name>
    <dbReference type="NCBI Taxonomy" id="383372"/>
    <lineage>
        <taxon>Bacteria</taxon>
        <taxon>Bacillati</taxon>
        <taxon>Chloroflexota</taxon>
        <taxon>Chloroflexia</taxon>
        <taxon>Chloroflexales</taxon>
        <taxon>Roseiflexineae</taxon>
        <taxon>Roseiflexaceae</taxon>
        <taxon>Roseiflexus</taxon>
    </lineage>
</organism>
<accession>A7NPS0</accession>
<evidence type="ECO:0000313" key="8">
    <source>
        <dbReference type="EMBL" id="ABU59566.1"/>
    </source>
</evidence>
<evidence type="ECO:0000259" key="7">
    <source>
        <dbReference type="Pfam" id="PF00330"/>
    </source>
</evidence>
<keyword evidence="6" id="KW-0432">Leucine biosynthesis</keyword>
<keyword evidence="1 6" id="KW-0004">4Fe-4S</keyword>
<dbReference type="Pfam" id="PF00330">
    <property type="entry name" value="Aconitase"/>
    <property type="match status" value="2"/>
</dbReference>
<evidence type="ECO:0000256" key="2">
    <source>
        <dbReference type="ARBA" id="ARBA00022723"/>
    </source>
</evidence>
<dbReference type="Proteomes" id="UP000000263">
    <property type="component" value="Chromosome"/>
</dbReference>
<dbReference type="InterPro" id="IPR011826">
    <property type="entry name" value="HAcnase/IPMdehydase_lsu_prok"/>
</dbReference>
<feature type="binding site" evidence="6">
    <location>
        <position position="350"/>
    </location>
    <ligand>
        <name>[4Fe-4S] cluster</name>
        <dbReference type="ChEBI" id="CHEBI:49883"/>
    </ligand>
</feature>
<dbReference type="GO" id="GO:0051539">
    <property type="term" value="F:4 iron, 4 sulfur cluster binding"/>
    <property type="evidence" value="ECO:0007669"/>
    <property type="project" value="UniProtKB-KW"/>
</dbReference>
<comment type="subunit">
    <text evidence="6">Heterodimer of LeuC and LeuD.</text>
</comment>
<dbReference type="InterPro" id="IPR050067">
    <property type="entry name" value="IPM_dehydratase_rel_enz"/>
</dbReference>
<comment type="pathway">
    <text evidence="6">Amino-acid biosynthesis; L-leucine biosynthesis; L-leucine from 3-methyl-2-oxobutanoate: step 2/4.</text>
</comment>
<dbReference type="HOGENOM" id="CLU_006714_3_4_0"/>
<evidence type="ECO:0000313" key="9">
    <source>
        <dbReference type="Proteomes" id="UP000000263"/>
    </source>
</evidence>
<keyword evidence="6" id="KW-0100">Branched-chain amino acid biosynthesis</keyword>
<keyword evidence="5 6" id="KW-0456">Lyase</keyword>
<keyword evidence="6" id="KW-0028">Amino-acid biosynthesis</keyword>
<dbReference type="PANTHER" id="PTHR43822:SF2">
    <property type="entry name" value="HOMOACONITASE, MITOCHONDRIAL"/>
    <property type="match status" value="1"/>
</dbReference>
<keyword evidence="4 6" id="KW-0411">Iron-sulfur</keyword>
<dbReference type="eggNOG" id="COG0065">
    <property type="taxonomic scope" value="Bacteria"/>
</dbReference>
<evidence type="ECO:0000256" key="1">
    <source>
        <dbReference type="ARBA" id="ARBA00022485"/>
    </source>
</evidence>
<dbReference type="NCBIfam" id="NF001614">
    <property type="entry name" value="PRK00402.1"/>
    <property type="match status" value="1"/>
</dbReference>
<comment type="cofactor">
    <cofactor evidence="6">
        <name>[4Fe-4S] cluster</name>
        <dbReference type="ChEBI" id="CHEBI:49883"/>
    </cofactor>
    <text evidence="6">Binds 1 [4Fe-4S] cluster per subunit.</text>
</comment>
<dbReference type="PROSITE" id="PS00450">
    <property type="entry name" value="ACONITASE_1"/>
    <property type="match status" value="1"/>
</dbReference>
<comment type="catalytic activity">
    <reaction evidence="6">
        <text>(2R,3S)-3-isopropylmalate = (2S)-2-isopropylmalate</text>
        <dbReference type="Rhea" id="RHEA:32287"/>
        <dbReference type="ChEBI" id="CHEBI:1178"/>
        <dbReference type="ChEBI" id="CHEBI:35121"/>
        <dbReference type="EC" id="4.2.1.33"/>
    </reaction>
</comment>
<keyword evidence="3 6" id="KW-0408">Iron</keyword>
<gene>
    <name evidence="6" type="primary">leuC</name>
    <name evidence="8" type="ordered locus">Rcas_3516</name>
</gene>
<comment type="similarity">
    <text evidence="6">Belongs to the aconitase/IPM isomerase family. LeuC type 2 subfamily.</text>
</comment>
<dbReference type="InterPro" id="IPR018136">
    <property type="entry name" value="Aconitase_4Fe-4S_BS"/>
</dbReference>
<dbReference type="NCBIfam" id="TIGR02086">
    <property type="entry name" value="IPMI_arch"/>
    <property type="match status" value="1"/>
</dbReference>
<evidence type="ECO:0000256" key="6">
    <source>
        <dbReference type="HAMAP-Rule" id="MF_01027"/>
    </source>
</evidence>
<dbReference type="HAMAP" id="MF_01027">
    <property type="entry name" value="LeuC_type2"/>
    <property type="match status" value="1"/>
</dbReference>
<name>A7NPS0_ROSCS</name>
<dbReference type="EMBL" id="CP000804">
    <property type="protein sequence ID" value="ABU59566.1"/>
    <property type="molecule type" value="Genomic_DNA"/>
</dbReference>
<evidence type="ECO:0000256" key="5">
    <source>
        <dbReference type="ARBA" id="ARBA00023239"/>
    </source>
</evidence>
<dbReference type="UniPathway" id="UPA00048">
    <property type="reaction ID" value="UER00071"/>
</dbReference>
<dbReference type="EC" id="4.2.1.33" evidence="6"/>
<dbReference type="PANTHER" id="PTHR43822">
    <property type="entry name" value="HOMOACONITASE, MITOCHONDRIAL-RELATED"/>
    <property type="match status" value="1"/>
</dbReference>
<dbReference type="OrthoDB" id="9802769at2"/>
<dbReference type="InterPro" id="IPR015931">
    <property type="entry name" value="Acnase/IPM_dHydase_lsu_aba_1/3"/>
</dbReference>
<feature type="binding site" evidence="6">
    <location>
        <position position="290"/>
    </location>
    <ligand>
        <name>[4Fe-4S] cluster</name>
        <dbReference type="ChEBI" id="CHEBI:49883"/>
    </ligand>
</feature>
<dbReference type="SUPFAM" id="SSF53732">
    <property type="entry name" value="Aconitase iron-sulfur domain"/>
    <property type="match status" value="1"/>
</dbReference>
<evidence type="ECO:0000256" key="4">
    <source>
        <dbReference type="ARBA" id="ARBA00023014"/>
    </source>
</evidence>
<dbReference type="Gene3D" id="3.30.499.10">
    <property type="entry name" value="Aconitase, domain 3"/>
    <property type="match status" value="2"/>
</dbReference>
<dbReference type="GO" id="GO:0003861">
    <property type="term" value="F:3-isopropylmalate dehydratase activity"/>
    <property type="evidence" value="ECO:0007669"/>
    <property type="project" value="UniProtKB-UniRule"/>
</dbReference>
<evidence type="ECO:0000256" key="3">
    <source>
        <dbReference type="ARBA" id="ARBA00023004"/>
    </source>
</evidence>